<dbReference type="EMBL" id="JAVFKD010000014">
    <property type="protein sequence ID" value="KAK5990040.1"/>
    <property type="molecule type" value="Genomic_DNA"/>
</dbReference>
<evidence type="ECO:0000313" key="6">
    <source>
        <dbReference type="Proteomes" id="UP001338125"/>
    </source>
</evidence>
<dbReference type="InterPro" id="IPR029058">
    <property type="entry name" value="AB_hydrolase_fold"/>
</dbReference>
<dbReference type="EC" id="3.1.1.-" evidence="3"/>
<comment type="similarity">
    <text evidence="1 3">Belongs to the type-B carboxylesterase/lipase family.</text>
</comment>
<gene>
    <name evidence="5" type="ORF">PT974_08303</name>
</gene>
<dbReference type="InterPro" id="IPR050654">
    <property type="entry name" value="AChE-related_enzymes"/>
</dbReference>
<keyword evidence="3" id="KW-0732">Signal</keyword>
<sequence length="522" mass="56793">MRSISPMVTAIWLAAAGVAATNPSVFDCKYNVTYTGISRNSTEAFLGIPYGQDTGGQNRFKPPRAYLPARGSNINATAIGAGCPQDPNGSFAGITLPGGSNISEDCLNLNVVRPNGTTESDRHPVMVWIYGGGFWSGRATEFYTTPDALIAQSVANGLPVIHVAMNYRLGVFGFAQSGALKKEGSENAGLRDQRLAIEWIRDNIEYFGGDANKITIFGQSSGGLSVGLQIMAYGGKKKVPFQQAICESQALETGITGDFTINAMKDVLNHLKIKSDLNSADAVASLRKLDMGTLLNTSIATYTDAIMDGDIWLPVVDGDFIPDAPSKLITEGRFGKVKTMIGWCQDDETLLTNTTIKTAEETRQTLANFAPTMSTANLDKLLALYPSSEFHAGTNLSAEFYRTARIKRDILMTCQPIYYGQHLAAHGNDVYLYNWNQTFLDKFFASFPTLPFPATESDFKLADRASRTWSTFASVGKPGLPGRDTFQGFTPAFAKKGNVEIFIAGGRTRVFRRLMGRGRSRR</sequence>
<dbReference type="Proteomes" id="UP001338125">
    <property type="component" value="Unassembled WGS sequence"/>
</dbReference>
<dbReference type="SUPFAM" id="SSF53474">
    <property type="entry name" value="alpha/beta-Hydrolases"/>
    <property type="match status" value="1"/>
</dbReference>
<dbReference type="PANTHER" id="PTHR43918">
    <property type="entry name" value="ACETYLCHOLINESTERASE"/>
    <property type="match status" value="1"/>
</dbReference>
<evidence type="ECO:0000313" key="5">
    <source>
        <dbReference type="EMBL" id="KAK5990040.1"/>
    </source>
</evidence>
<comment type="caution">
    <text evidence="5">The sequence shown here is derived from an EMBL/GenBank/DDBJ whole genome shotgun (WGS) entry which is preliminary data.</text>
</comment>
<dbReference type="PANTHER" id="PTHR43918:SF4">
    <property type="entry name" value="CARBOXYLIC ESTER HYDROLASE"/>
    <property type="match status" value="1"/>
</dbReference>
<keyword evidence="6" id="KW-1185">Reference proteome</keyword>
<dbReference type="InterPro" id="IPR002018">
    <property type="entry name" value="CarbesteraseB"/>
</dbReference>
<name>A0ABR0SD01_9HYPO</name>
<evidence type="ECO:0000256" key="2">
    <source>
        <dbReference type="ARBA" id="ARBA00022801"/>
    </source>
</evidence>
<evidence type="ECO:0000256" key="1">
    <source>
        <dbReference type="ARBA" id="ARBA00005964"/>
    </source>
</evidence>
<evidence type="ECO:0000259" key="4">
    <source>
        <dbReference type="Pfam" id="PF00135"/>
    </source>
</evidence>
<evidence type="ECO:0000256" key="3">
    <source>
        <dbReference type="RuleBase" id="RU361235"/>
    </source>
</evidence>
<dbReference type="PROSITE" id="PS00122">
    <property type="entry name" value="CARBOXYLESTERASE_B_1"/>
    <property type="match status" value="1"/>
</dbReference>
<reference evidence="5 6" key="1">
    <citation type="submission" date="2024-01" db="EMBL/GenBank/DDBJ databases">
        <title>Complete genome of Cladobotryum mycophilum ATHUM6906.</title>
        <authorList>
            <person name="Christinaki A.C."/>
            <person name="Myridakis A.I."/>
            <person name="Kouvelis V.N."/>
        </authorList>
    </citation>
    <scope>NUCLEOTIDE SEQUENCE [LARGE SCALE GENOMIC DNA]</scope>
    <source>
        <strain evidence="5 6">ATHUM6906</strain>
    </source>
</reference>
<keyword evidence="2 3" id="KW-0378">Hydrolase</keyword>
<proteinExistence type="inferred from homology"/>
<protein>
    <recommendedName>
        <fullName evidence="3">Carboxylic ester hydrolase</fullName>
        <ecNumber evidence="3">3.1.1.-</ecNumber>
    </recommendedName>
</protein>
<feature type="domain" description="Carboxylesterase type B" evidence="4">
    <location>
        <begin position="41"/>
        <end position="481"/>
    </location>
</feature>
<accession>A0ABR0SD01</accession>
<organism evidence="5 6">
    <name type="scientific">Cladobotryum mycophilum</name>
    <dbReference type="NCBI Taxonomy" id="491253"/>
    <lineage>
        <taxon>Eukaryota</taxon>
        <taxon>Fungi</taxon>
        <taxon>Dikarya</taxon>
        <taxon>Ascomycota</taxon>
        <taxon>Pezizomycotina</taxon>
        <taxon>Sordariomycetes</taxon>
        <taxon>Hypocreomycetidae</taxon>
        <taxon>Hypocreales</taxon>
        <taxon>Hypocreaceae</taxon>
        <taxon>Cladobotryum</taxon>
    </lineage>
</organism>
<feature type="chain" id="PRO_5044966744" description="Carboxylic ester hydrolase" evidence="3">
    <location>
        <begin position="21"/>
        <end position="522"/>
    </location>
</feature>
<feature type="signal peptide" evidence="3">
    <location>
        <begin position="1"/>
        <end position="20"/>
    </location>
</feature>
<dbReference type="Pfam" id="PF00135">
    <property type="entry name" value="COesterase"/>
    <property type="match status" value="1"/>
</dbReference>
<dbReference type="InterPro" id="IPR019826">
    <property type="entry name" value="Carboxylesterase_B_AS"/>
</dbReference>
<dbReference type="Gene3D" id="3.40.50.1820">
    <property type="entry name" value="alpha/beta hydrolase"/>
    <property type="match status" value="1"/>
</dbReference>